<organism evidence="2">
    <name type="scientific">Selaginella moellendorffii</name>
    <name type="common">Spikemoss</name>
    <dbReference type="NCBI Taxonomy" id="88036"/>
    <lineage>
        <taxon>Eukaryota</taxon>
        <taxon>Viridiplantae</taxon>
        <taxon>Streptophyta</taxon>
        <taxon>Embryophyta</taxon>
        <taxon>Tracheophyta</taxon>
        <taxon>Lycopodiopsida</taxon>
        <taxon>Selaginellales</taxon>
        <taxon>Selaginellaceae</taxon>
        <taxon>Selaginella</taxon>
    </lineage>
</organism>
<dbReference type="AlphaFoldDB" id="D8S4E5"/>
<dbReference type="InParanoid" id="D8S4E5"/>
<reference evidence="1 2" key="1">
    <citation type="journal article" date="2011" name="Science">
        <title>The Selaginella genome identifies genetic changes associated with the evolution of vascular plants.</title>
        <authorList>
            <person name="Banks J.A."/>
            <person name="Nishiyama T."/>
            <person name="Hasebe M."/>
            <person name="Bowman J.L."/>
            <person name="Gribskov M."/>
            <person name="dePamphilis C."/>
            <person name="Albert V.A."/>
            <person name="Aono N."/>
            <person name="Aoyama T."/>
            <person name="Ambrose B.A."/>
            <person name="Ashton N.W."/>
            <person name="Axtell M.J."/>
            <person name="Barker E."/>
            <person name="Barker M.S."/>
            <person name="Bennetzen J.L."/>
            <person name="Bonawitz N.D."/>
            <person name="Chapple C."/>
            <person name="Cheng C."/>
            <person name="Correa L.G."/>
            <person name="Dacre M."/>
            <person name="DeBarry J."/>
            <person name="Dreyer I."/>
            <person name="Elias M."/>
            <person name="Engstrom E.M."/>
            <person name="Estelle M."/>
            <person name="Feng L."/>
            <person name="Finet C."/>
            <person name="Floyd S.K."/>
            <person name="Frommer W.B."/>
            <person name="Fujita T."/>
            <person name="Gramzow L."/>
            <person name="Gutensohn M."/>
            <person name="Harholt J."/>
            <person name="Hattori M."/>
            <person name="Heyl A."/>
            <person name="Hirai T."/>
            <person name="Hiwatashi Y."/>
            <person name="Ishikawa M."/>
            <person name="Iwata M."/>
            <person name="Karol K.G."/>
            <person name="Koehler B."/>
            <person name="Kolukisaoglu U."/>
            <person name="Kubo M."/>
            <person name="Kurata T."/>
            <person name="Lalonde S."/>
            <person name="Li K."/>
            <person name="Li Y."/>
            <person name="Litt A."/>
            <person name="Lyons E."/>
            <person name="Manning G."/>
            <person name="Maruyama T."/>
            <person name="Michael T.P."/>
            <person name="Mikami K."/>
            <person name="Miyazaki S."/>
            <person name="Morinaga S."/>
            <person name="Murata T."/>
            <person name="Mueller-Roeber B."/>
            <person name="Nelson D.R."/>
            <person name="Obara M."/>
            <person name="Oguri Y."/>
            <person name="Olmstead R.G."/>
            <person name="Onodera N."/>
            <person name="Petersen B.L."/>
            <person name="Pils B."/>
            <person name="Prigge M."/>
            <person name="Rensing S.A."/>
            <person name="Riano-Pachon D.M."/>
            <person name="Roberts A.W."/>
            <person name="Sato Y."/>
            <person name="Scheller H.V."/>
            <person name="Schulz B."/>
            <person name="Schulz C."/>
            <person name="Shakirov E.V."/>
            <person name="Shibagaki N."/>
            <person name="Shinohara N."/>
            <person name="Shippen D.E."/>
            <person name="Soerensen I."/>
            <person name="Sotooka R."/>
            <person name="Sugimoto N."/>
            <person name="Sugita M."/>
            <person name="Sumikawa N."/>
            <person name="Tanurdzic M."/>
            <person name="Theissen G."/>
            <person name="Ulvskov P."/>
            <person name="Wakazuki S."/>
            <person name="Weng J.K."/>
            <person name="Willats W.W."/>
            <person name="Wipf D."/>
            <person name="Wolf P.G."/>
            <person name="Yang L."/>
            <person name="Zimmer A.D."/>
            <person name="Zhu Q."/>
            <person name="Mitros T."/>
            <person name="Hellsten U."/>
            <person name="Loque D."/>
            <person name="Otillar R."/>
            <person name="Salamov A."/>
            <person name="Schmutz J."/>
            <person name="Shapiro H."/>
            <person name="Lindquist E."/>
            <person name="Lucas S."/>
            <person name="Rokhsar D."/>
            <person name="Grigoriev I.V."/>
        </authorList>
    </citation>
    <scope>NUCLEOTIDE SEQUENCE [LARGE SCALE GENOMIC DNA]</scope>
</reference>
<proteinExistence type="predicted"/>
<keyword evidence="2" id="KW-1185">Reference proteome</keyword>
<gene>
    <name evidence="1" type="ORF">SELMODRAFT_418020</name>
</gene>
<dbReference type="Gramene" id="EFJ20732">
    <property type="protein sequence ID" value="EFJ20732"/>
    <property type="gene ID" value="SELMODRAFT_418020"/>
</dbReference>
<accession>D8S4E5</accession>
<sequence>MNITRIEEQNRPMVVYNSDGRGLEDHGVPPPPFLEGSSSTPLTLMELLDNFSTVDANFIMLQHEEVSALQDASTTLELLIERSINVPPSIVESIIAWFIEKRDLRRNWVDAQQLRELFDTAETLYYKFSHFCIEKAMFRPYKLVRTRLRPSHILIEGALVWEEATIKAGGPHAKTIREAVHQIPGSMRGLFVLREGAMYWHPKMPLLFQVFKCNVQVSCGCTIATGEVLDKNDRRLARGGLYEMDLKACTPHIWNALNQLRGASSLKEEGDRHKLVDSILEKSAITNYNAVLESRFTKLGEGYE</sequence>
<evidence type="ECO:0000313" key="2">
    <source>
        <dbReference type="Proteomes" id="UP000001514"/>
    </source>
</evidence>
<name>D8S4E5_SELML</name>
<dbReference type="EMBL" id="GL377601">
    <property type="protein sequence ID" value="EFJ20732.1"/>
    <property type="molecule type" value="Genomic_DNA"/>
</dbReference>
<protein>
    <submittedName>
        <fullName evidence="1">Uncharacterized protein</fullName>
    </submittedName>
</protein>
<dbReference type="HOGENOM" id="CLU_021877_0_0_1"/>
<evidence type="ECO:0000313" key="1">
    <source>
        <dbReference type="EMBL" id="EFJ20732.1"/>
    </source>
</evidence>
<dbReference type="Proteomes" id="UP000001514">
    <property type="component" value="Unassembled WGS sequence"/>
</dbReference>
<dbReference type="KEGG" id="smo:SELMODRAFT_418020"/>